<proteinExistence type="predicted"/>
<name>A0A6G6Y2X2_9SPHN</name>
<evidence type="ECO:0000313" key="3">
    <source>
        <dbReference type="Proteomes" id="UP000501568"/>
    </source>
</evidence>
<dbReference type="Gene3D" id="2.30.42.10">
    <property type="match status" value="1"/>
</dbReference>
<dbReference type="InterPro" id="IPR036034">
    <property type="entry name" value="PDZ_sf"/>
</dbReference>
<evidence type="ECO:0000313" key="2">
    <source>
        <dbReference type="EMBL" id="QIG79249.1"/>
    </source>
</evidence>
<organism evidence="2 3">
    <name type="scientific">Stakelama tenebrarum</name>
    <dbReference type="NCBI Taxonomy" id="2711215"/>
    <lineage>
        <taxon>Bacteria</taxon>
        <taxon>Pseudomonadati</taxon>
        <taxon>Pseudomonadota</taxon>
        <taxon>Alphaproteobacteria</taxon>
        <taxon>Sphingomonadales</taxon>
        <taxon>Sphingomonadaceae</taxon>
        <taxon>Stakelama</taxon>
    </lineage>
</organism>
<keyword evidence="3" id="KW-1185">Reference proteome</keyword>
<dbReference type="RefSeq" id="WP_165326250.1">
    <property type="nucleotide sequence ID" value="NZ_CP049109.1"/>
</dbReference>
<reference evidence="2 3" key="1">
    <citation type="submission" date="2020-02" db="EMBL/GenBank/DDBJ databases">
        <authorList>
            <person name="Zheng R.K."/>
            <person name="Sun C.M."/>
        </authorList>
    </citation>
    <scope>NUCLEOTIDE SEQUENCE [LARGE SCALE GENOMIC DNA]</scope>
    <source>
        <strain evidence="3">zrk23</strain>
    </source>
</reference>
<gene>
    <name evidence="2" type="ORF">G5C33_05205</name>
</gene>
<sequence>MRCCLALLLCLIPFAPLTAAPQEIRLAPDSEAQWVAFELTEHNQIRFTMHFAGRAVSALLDTGLSDSLVSESLADQAGLRGAVAARATAIGGDISLYWAASPDLRIGGLTRSGGRIGIAPLDGPGGGSDLLIGSDILSCCALDIDYDARRFRILPSGRLPFRGESATLRLAPASRSYMTRGRLGDTPLRPLIVDTGDGAAITLARPIWEASRYAPLAMTSTIAFGLGGAIETDVAIVPEIEIADVTARAVEVRVEDARGFSMRVGAAGRVGSGFLLGYRVLLDPKAGRMVLASGTRAGAPPIRSTSGLLLAYRDGELRVLHVMRHSPAARAGWSVGERICAADGIAVRDGVSAQGLVGWTVGLPGRTVRITMCDGSERVLELREFY</sequence>
<protein>
    <recommendedName>
        <fullName evidence="4">PDZ domain-containing protein</fullName>
    </recommendedName>
</protein>
<dbReference type="Gene3D" id="2.40.70.10">
    <property type="entry name" value="Acid Proteases"/>
    <property type="match status" value="1"/>
</dbReference>
<dbReference type="AlphaFoldDB" id="A0A6G6Y2X2"/>
<feature type="chain" id="PRO_5026004712" description="PDZ domain-containing protein" evidence="1">
    <location>
        <begin position="20"/>
        <end position="386"/>
    </location>
</feature>
<keyword evidence="1" id="KW-0732">Signal</keyword>
<evidence type="ECO:0000256" key="1">
    <source>
        <dbReference type="SAM" id="SignalP"/>
    </source>
</evidence>
<accession>A0A6G6Y2X2</accession>
<dbReference type="EMBL" id="CP049109">
    <property type="protein sequence ID" value="QIG79249.1"/>
    <property type="molecule type" value="Genomic_DNA"/>
</dbReference>
<dbReference type="SUPFAM" id="SSF50630">
    <property type="entry name" value="Acid proteases"/>
    <property type="match status" value="1"/>
</dbReference>
<feature type="signal peptide" evidence="1">
    <location>
        <begin position="1"/>
        <end position="19"/>
    </location>
</feature>
<dbReference type="KEGG" id="spzr:G5C33_05205"/>
<dbReference type="Pfam" id="PF13650">
    <property type="entry name" value="Asp_protease_2"/>
    <property type="match status" value="1"/>
</dbReference>
<dbReference type="Proteomes" id="UP000501568">
    <property type="component" value="Chromosome"/>
</dbReference>
<dbReference type="InterPro" id="IPR021109">
    <property type="entry name" value="Peptidase_aspartic_dom_sf"/>
</dbReference>
<dbReference type="SUPFAM" id="SSF50156">
    <property type="entry name" value="PDZ domain-like"/>
    <property type="match status" value="1"/>
</dbReference>
<evidence type="ECO:0008006" key="4">
    <source>
        <dbReference type="Google" id="ProtNLM"/>
    </source>
</evidence>